<reference evidence="6 7" key="1">
    <citation type="submission" date="2021-06" db="EMBL/GenBank/DDBJ databases">
        <authorList>
            <person name="Palmer J.M."/>
        </authorList>
    </citation>
    <scope>NUCLEOTIDE SEQUENCE [LARGE SCALE GENOMIC DNA]</scope>
    <source>
        <strain evidence="6 7">CL_MEX2019</strain>
        <tissue evidence="6">Muscle</tissue>
    </source>
</reference>
<dbReference type="InterPro" id="IPR036179">
    <property type="entry name" value="Ig-like_dom_sf"/>
</dbReference>
<comment type="caution">
    <text evidence="6">The sequence shown here is derived from an EMBL/GenBank/DDBJ whole genome shotgun (WGS) entry which is preliminary data.</text>
</comment>
<dbReference type="SMART" id="SM00409">
    <property type="entry name" value="IG"/>
    <property type="match status" value="9"/>
</dbReference>
<dbReference type="SUPFAM" id="SSF48726">
    <property type="entry name" value="Immunoglobulin"/>
    <property type="match status" value="8"/>
</dbReference>
<protein>
    <recommendedName>
        <fullName evidence="5">Ig-like domain-containing protein</fullName>
    </recommendedName>
</protein>
<feature type="domain" description="Ig-like" evidence="5">
    <location>
        <begin position="6"/>
        <end position="98"/>
    </location>
</feature>
<dbReference type="InterPro" id="IPR007110">
    <property type="entry name" value="Ig-like_dom"/>
</dbReference>
<name>A0ABU7E7I3_9TELE</name>
<evidence type="ECO:0000313" key="6">
    <source>
        <dbReference type="EMBL" id="MED6283190.1"/>
    </source>
</evidence>
<dbReference type="EMBL" id="JAHUTJ010049506">
    <property type="protein sequence ID" value="MED6283190.1"/>
    <property type="molecule type" value="Genomic_DNA"/>
</dbReference>
<dbReference type="Gene3D" id="2.60.40.10">
    <property type="entry name" value="Immunoglobulins"/>
    <property type="match status" value="9"/>
</dbReference>
<dbReference type="InterPro" id="IPR052598">
    <property type="entry name" value="IgSF_CEA-related"/>
</dbReference>
<gene>
    <name evidence="6" type="ORF">CHARACLAT_006293</name>
</gene>
<evidence type="ECO:0000259" key="5">
    <source>
        <dbReference type="PROSITE" id="PS50835"/>
    </source>
</evidence>
<feature type="domain" description="Ig-like" evidence="5">
    <location>
        <begin position="486"/>
        <end position="576"/>
    </location>
</feature>
<dbReference type="PROSITE" id="PS50835">
    <property type="entry name" value="IG_LIKE"/>
    <property type="match status" value="9"/>
</dbReference>
<feature type="non-terminal residue" evidence="6">
    <location>
        <position position="1"/>
    </location>
</feature>
<accession>A0ABU7E7I3</accession>
<dbReference type="Pfam" id="PF13895">
    <property type="entry name" value="Ig_2"/>
    <property type="match status" value="2"/>
</dbReference>
<dbReference type="PANTHER" id="PTHR44337">
    <property type="entry name" value="CARCINOEMBRYONIC ANTIGEN-RELATED CELL ADHESION MOLECULE 8"/>
    <property type="match status" value="1"/>
</dbReference>
<dbReference type="InterPro" id="IPR003598">
    <property type="entry name" value="Ig_sub2"/>
</dbReference>
<organism evidence="6 7">
    <name type="scientific">Characodon lateralis</name>
    <dbReference type="NCBI Taxonomy" id="208331"/>
    <lineage>
        <taxon>Eukaryota</taxon>
        <taxon>Metazoa</taxon>
        <taxon>Chordata</taxon>
        <taxon>Craniata</taxon>
        <taxon>Vertebrata</taxon>
        <taxon>Euteleostomi</taxon>
        <taxon>Actinopterygii</taxon>
        <taxon>Neopterygii</taxon>
        <taxon>Teleostei</taxon>
        <taxon>Neoteleostei</taxon>
        <taxon>Acanthomorphata</taxon>
        <taxon>Ovalentaria</taxon>
        <taxon>Atherinomorphae</taxon>
        <taxon>Cyprinodontiformes</taxon>
        <taxon>Goodeidae</taxon>
        <taxon>Characodon</taxon>
    </lineage>
</organism>
<evidence type="ECO:0000256" key="4">
    <source>
        <dbReference type="ARBA" id="ARBA00023319"/>
    </source>
</evidence>
<evidence type="ECO:0000256" key="2">
    <source>
        <dbReference type="ARBA" id="ARBA00023157"/>
    </source>
</evidence>
<evidence type="ECO:0000256" key="3">
    <source>
        <dbReference type="ARBA" id="ARBA00023180"/>
    </source>
</evidence>
<feature type="domain" description="Ig-like" evidence="5">
    <location>
        <begin position="662"/>
        <end position="749"/>
    </location>
</feature>
<evidence type="ECO:0000313" key="7">
    <source>
        <dbReference type="Proteomes" id="UP001352852"/>
    </source>
</evidence>
<dbReference type="Proteomes" id="UP001352852">
    <property type="component" value="Unassembled WGS sequence"/>
</dbReference>
<feature type="domain" description="Ig-like" evidence="5">
    <location>
        <begin position="755"/>
        <end position="835"/>
    </location>
</feature>
<feature type="domain" description="Ig-like" evidence="5">
    <location>
        <begin position="188"/>
        <end position="274"/>
    </location>
</feature>
<feature type="domain" description="Ig-like" evidence="5">
    <location>
        <begin position="101"/>
        <end position="184"/>
    </location>
</feature>
<feature type="domain" description="Ig-like" evidence="5">
    <location>
        <begin position="279"/>
        <end position="358"/>
    </location>
</feature>
<evidence type="ECO:0000256" key="1">
    <source>
        <dbReference type="ARBA" id="ARBA00022729"/>
    </source>
</evidence>
<keyword evidence="2" id="KW-1015">Disulfide bond</keyword>
<dbReference type="PANTHER" id="PTHR44337:SF20">
    <property type="entry name" value="CARCINOEMBRYONIC ANTIGEN-RELATED CELL ADHESION MOLECULE 5-RELATED"/>
    <property type="match status" value="1"/>
</dbReference>
<dbReference type="SMART" id="SM00408">
    <property type="entry name" value="IGc2"/>
    <property type="match status" value="9"/>
</dbReference>
<feature type="domain" description="Ig-like" evidence="5">
    <location>
        <begin position="403"/>
        <end position="480"/>
    </location>
</feature>
<keyword evidence="7" id="KW-1185">Reference proteome</keyword>
<proteinExistence type="predicted"/>
<dbReference type="InterPro" id="IPR003599">
    <property type="entry name" value="Ig_sub"/>
</dbReference>
<keyword evidence="3" id="KW-0325">Glycoprotein</keyword>
<keyword evidence="4" id="KW-0393">Immunoglobulin domain</keyword>
<dbReference type="Pfam" id="PF13927">
    <property type="entry name" value="Ig_3"/>
    <property type="match status" value="7"/>
</dbReference>
<feature type="domain" description="Ig-like" evidence="5">
    <location>
        <begin position="579"/>
        <end position="656"/>
    </location>
</feature>
<dbReference type="InterPro" id="IPR013783">
    <property type="entry name" value="Ig-like_fold"/>
</dbReference>
<sequence>LSVQEPISNATLSAKKTDLVEFTDTAVLMCSVSTGTSLSYKWLAGTSAISSGPRMQLSNGGATISIVGVTHYDQGPYRCNVSNGVGYDVSPPLTLNISYGPSNTTVKVMPDLYMHRSGSDITLSCSADSKPTATVQWMLNEVYLNRSSFQLDLKNITESHSGIYKCVSYNPVTMRSSNNTREIRVMDPVTAVVISNNGGPAIVDKMFTLRCEVTGPLVSIQWWKNGSLIAPDNRTVFGNKTLTLNPVQISDDGLYKCYAFNPVSNMTSSPFAVKVNFGPEMPWVMGPNVVKSGNNVTLSCWARSVPPSQYRWFFNGSLVSNNSKFMTHPLVKEMSGDYICMASNNITEKNSTGSIKLTVIDPIQNVSIKEQSNPAVEAYQCLAINAVGNMSSEPYRLFVSYGPENQVIKGPNKAKTGDNVTFTCKAVSDPPSEYNWFFNGILVSNMSEYMTPSLTKEMSGKYICVALNSISWKNITASITLTVIDPIYSVEIVPQMNSARENYSYNLTCHVAGPYDYIYWMKNGELLPACHRTVFSLYNKTVILHALSRLDNGQFQCMAINAVGNMTSAAYTLLVSYGPDMPTINGTNRVNVGSNVTLSCYAPSVPPSIYRWYFHDSLVSNMSEYMTPPLTEDKGGQYTCMAINNITGKHSNASVLLTVIGPIQSVQIDTSTPHALENYSYNLTCQVTGVVERIHWMKNWKKLLPDSNTLFTMDNKTVTFWPVDRYDAGLYQCMATNAVGNLTSEGYMLLVNYGPLNVSISGPESAKVGAPVSLTCSAVSQPECNFTWFLNNQSTPVGNGSILKFYANESQTGKYQCTATNSVTNITMKQSKTFAIADHASASYIPNKGVLLLMGLYSFFVHLLFL</sequence>
<keyword evidence="1" id="KW-0732">Signal</keyword>